<proteinExistence type="predicted"/>
<dbReference type="EMBL" id="VUMT01000009">
    <property type="protein sequence ID" value="MSS63696.1"/>
    <property type="molecule type" value="Genomic_DNA"/>
</dbReference>
<reference evidence="1 2" key="1">
    <citation type="submission" date="2019-08" db="EMBL/GenBank/DDBJ databases">
        <title>In-depth cultivation of the pig gut microbiome towards novel bacterial diversity and tailored functional studies.</title>
        <authorList>
            <person name="Wylensek D."/>
            <person name="Hitch T.C.A."/>
            <person name="Clavel T."/>
        </authorList>
    </citation>
    <scope>NUCLEOTIDE SEQUENCE [LARGE SCALE GENOMIC DNA]</scope>
    <source>
        <strain evidence="1 2">WCA-693-APC-MOT-I</strain>
    </source>
</reference>
<evidence type="ECO:0000313" key="2">
    <source>
        <dbReference type="Proteomes" id="UP000482209"/>
    </source>
</evidence>
<keyword evidence="2" id="KW-1185">Reference proteome</keyword>
<accession>A0A6L5XXU8</accession>
<dbReference type="Proteomes" id="UP000482209">
    <property type="component" value="Unassembled WGS sequence"/>
</dbReference>
<comment type="caution">
    <text evidence="1">The sequence shown here is derived from an EMBL/GenBank/DDBJ whole genome shotgun (WGS) entry which is preliminary data.</text>
</comment>
<organism evidence="1 2">
    <name type="scientific">Velocimicrobium porci</name>
    <dbReference type="NCBI Taxonomy" id="2606634"/>
    <lineage>
        <taxon>Bacteria</taxon>
        <taxon>Bacillati</taxon>
        <taxon>Bacillota</taxon>
        <taxon>Clostridia</taxon>
        <taxon>Lachnospirales</taxon>
        <taxon>Lachnospiraceae</taxon>
        <taxon>Velocimicrobium</taxon>
    </lineage>
</organism>
<evidence type="ECO:0000313" key="1">
    <source>
        <dbReference type="EMBL" id="MSS63696.1"/>
    </source>
</evidence>
<name>A0A6L5XXU8_9FIRM</name>
<dbReference type="RefSeq" id="WP_154519108.1">
    <property type="nucleotide sequence ID" value="NZ_VUMT01000009.1"/>
</dbReference>
<sequence length="212" mass="25518">METPKEYSKNLKNKILTTEMLVDCLFSVNKRAKNCRDKEREYRDKNRNHYYTDKYDTEEKYRKKKEEYYSQKEKILSLFTPDCIHAETQTKRVRIYDYEVGYETNYTIDDVVYSGHFFNRETNEYVCFDDVMLPYTHYYLFYDFGKCSFHTPIDHSLVKNYPELEVKNIGSLMTYGKNIDVLLSTHFVNKVIAMIEGEDYTYLDTKSQLLTC</sequence>
<protein>
    <submittedName>
        <fullName evidence="1">Uncharacterized protein</fullName>
    </submittedName>
</protein>
<dbReference type="AlphaFoldDB" id="A0A6L5XXU8"/>
<gene>
    <name evidence="1" type="ORF">FYJ58_07370</name>
</gene>